<name>A0A4Y6UK62_9PROT</name>
<keyword evidence="2" id="KW-1185">Reference proteome</keyword>
<reference evidence="1 2" key="1">
    <citation type="submission" date="2019-03" db="EMBL/GenBank/DDBJ databases">
        <title>The complete genome sequence of Swingsia samuiensis NBRC107927(T).</title>
        <authorList>
            <person name="Chua K.-O."/>
            <person name="Chan K.-G."/>
            <person name="See-Too W.-S."/>
        </authorList>
    </citation>
    <scope>NUCLEOTIDE SEQUENCE [LARGE SCALE GENOMIC DNA]</scope>
    <source>
        <strain evidence="1 2">AH83</strain>
    </source>
</reference>
<organism evidence="1 2">
    <name type="scientific">Swingsia samuiensis</name>
    <dbReference type="NCBI Taxonomy" id="1293412"/>
    <lineage>
        <taxon>Bacteria</taxon>
        <taxon>Pseudomonadati</taxon>
        <taxon>Pseudomonadota</taxon>
        <taxon>Alphaproteobacteria</taxon>
        <taxon>Acetobacterales</taxon>
        <taxon>Acetobacteraceae</taxon>
        <taxon>Swingsia</taxon>
    </lineage>
</organism>
<accession>A0A4Y6UK62</accession>
<dbReference type="KEGG" id="ssam:E3D00_03760"/>
<proteinExistence type="predicted"/>
<dbReference type="OrthoDB" id="7280432at2"/>
<dbReference type="RefSeq" id="WP_141460073.1">
    <property type="nucleotide sequence ID" value="NZ_CP038141.1"/>
</dbReference>
<dbReference type="Proteomes" id="UP000316313">
    <property type="component" value="Chromosome"/>
</dbReference>
<gene>
    <name evidence="1" type="ORF">E3D00_03760</name>
</gene>
<dbReference type="AlphaFoldDB" id="A0A4Y6UK62"/>
<evidence type="ECO:0000313" key="2">
    <source>
        <dbReference type="Proteomes" id="UP000316313"/>
    </source>
</evidence>
<evidence type="ECO:0000313" key="1">
    <source>
        <dbReference type="EMBL" id="QDH16781.1"/>
    </source>
</evidence>
<sequence length="352" mass="40516">MISRHIDIKILFNGKEELNIETKEFQINSNRYEECDTGFFVFYIKKSGLELKDFFQKGLILELRIRERTALGGGWTSLFEGEVDRVKYLIQQSLIEVECRDLMSRLTDLRLQQAWLNYTASDCLKFIAQKAGLKNNISFPNNVADPMQGQFWQLEHKRVALLSQHRFQTAADIAFAIARDVSCDLYVKDQTLYCQPISSDQRAYKTLNLEKDILEAHLEHDVQLSSGIIVQVSSWDARQRSGISIYYDGKSYFREAPVEAEKNTYSFRVPGKRLEDLKGLAKGKYDRIMAHQMMLSVVMPGVVGLTPRMILAVNMNDNEKKLSIDQIKTIFSLEDGFVQKLALRARGNIPYE</sequence>
<protein>
    <submittedName>
        <fullName evidence="1">Uncharacterized protein</fullName>
    </submittedName>
</protein>
<dbReference type="EMBL" id="CP038141">
    <property type="protein sequence ID" value="QDH16781.1"/>
    <property type="molecule type" value="Genomic_DNA"/>
</dbReference>
<dbReference type="SUPFAM" id="SSF69279">
    <property type="entry name" value="Phage tail proteins"/>
    <property type="match status" value="1"/>
</dbReference>